<dbReference type="EnsemblMetazoa" id="XM_020002545.1">
    <property type="protein sequence ID" value="XP_019858104.1"/>
    <property type="gene ID" value="LOC100634411"/>
</dbReference>
<dbReference type="InParanoid" id="A0A1X7TRI4"/>
<reference evidence="3" key="2">
    <citation type="submission" date="2017-05" db="UniProtKB">
        <authorList>
            <consortium name="EnsemblMetazoa"/>
        </authorList>
    </citation>
    <scope>IDENTIFICATION</scope>
</reference>
<evidence type="ECO:0000256" key="2">
    <source>
        <dbReference type="SAM" id="Phobius"/>
    </source>
</evidence>
<protein>
    <submittedName>
        <fullName evidence="3">Uncharacterized protein</fullName>
    </submittedName>
</protein>
<reference evidence="4" key="1">
    <citation type="journal article" date="2010" name="Nature">
        <title>The Amphimedon queenslandica genome and the evolution of animal complexity.</title>
        <authorList>
            <person name="Srivastava M."/>
            <person name="Simakov O."/>
            <person name="Chapman J."/>
            <person name="Fahey B."/>
            <person name="Gauthier M.E."/>
            <person name="Mitros T."/>
            <person name="Richards G.S."/>
            <person name="Conaco C."/>
            <person name="Dacre M."/>
            <person name="Hellsten U."/>
            <person name="Larroux C."/>
            <person name="Putnam N.H."/>
            <person name="Stanke M."/>
            <person name="Adamska M."/>
            <person name="Darling A."/>
            <person name="Degnan S.M."/>
            <person name="Oakley T.H."/>
            <person name="Plachetzki D.C."/>
            <person name="Zhai Y."/>
            <person name="Adamski M."/>
            <person name="Calcino A."/>
            <person name="Cummins S.F."/>
            <person name="Goodstein D.M."/>
            <person name="Harris C."/>
            <person name="Jackson D.J."/>
            <person name="Leys S.P."/>
            <person name="Shu S."/>
            <person name="Woodcroft B.J."/>
            <person name="Vervoort M."/>
            <person name="Kosik K.S."/>
            <person name="Manning G."/>
            <person name="Degnan B.M."/>
            <person name="Rokhsar D.S."/>
        </authorList>
    </citation>
    <scope>NUCLEOTIDE SEQUENCE [LARGE SCALE GENOMIC DNA]</scope>
</reference>
<organism evidence="3">
    <name type="scientific">Amphimedon queenslandica</name>
    <name type="common">Sponge</name>
    <dbReference type="NCBI Taxonomy" id="400682"/>
    <lineage>
        <taxon>Eukaryota</taxon>
        <taxon>Metazoa</taxon>
        <taxon>Porifera</taxon>
        <taxon>Demospongiae</taxon>
        <taxon>Heteroscleromorpha</taxon>
        <taxon>Haplosclerida</taxon>
        <taxon>Niphatidae</taxon>
        <taxon>Amphimedon</taxon>
    </lineage>
</organism>
<dbReference type="OrthoDB" id="6157510at2759"/>
<keyword evidence="4" id="KW-1185">Reference proteome</keyword>
<dbReference type="PANTHER" id="PTHR33444:SF7">
    <property type="entry name" value="TRANSMEMBRANE PROTEIN 272"/>
    <property type="match status" value="1"/>
</dbReference>
<dbReference type="InterPro" id="IPR040350">
    <property type="entry name" value="TMEM272"/>
</dbReference>
<sequence>MEEKAPPPSYSDTVTDKDNTPPIAHDSSDPPAYSTLFPGIKDVKNQVGRAHQQVKNQAGRARQQVKNQVGRARQQNEGRSENVAVPSTLFNITCKSADCLLMNSKSKRESMFFFSCIYLLLTFNISMIVVGSVYTNDCSLNDLLPIFLIVFGCFSVVEICCAISIVTCYHENEDESIAKKLYWKTSFCFQRLIVIFLFNWFIVNNIFVFNSWGYWDNSDSCGEYKCCNPVLMYFSLVTIIIIYGIGAACCCCLCCWPLMTRCRKMSQ</sequence>
<feature type="transmembrane region" description="Helical" evidence="2">
    <location>
        <begin position="189"/>
        <end position="212"/>
    </location>
</feature>
<keyword evidence="2" id="KW-0472">Membrane</keyword>
<evidence type="ECO:0000256" key="1">
    <source>
        <dbReference type="SAM" id="MobiDB-lite"/>
    </source>
</evidence>
<keyword evidence="2" id="KW-1133">Transmembrane helix</keyword>
<evidence type="ECO:0000313" key="3">
    <source>
        <dbReference type="EnsemblMetazoa" id="Aqu2.1.17697_001"/>
    </source>
</evidence>
<feature type="transmembrane region" description="Helical" evidence="2">
    <location>
        <begin position="111"/>
        <end position="134"/>
    </location>
</feature>
<dbReference type="AlphaFoldDB" id="A0A1X7TRI4"/>
<dbReference type="PANTHER" id="PTHR33444">
    <property type="entry name" value="SI:DKEY-19B23.12-RELATED"/>
    <property type="match status" value="1"/>
</dbReference>
<dbReference type="EnsemblMetazoa" id="Aqu2.1.17697_001">
    <property type="protein sequence ID" value="Aqu2.1.17697_001"/>
    <property type="gene ID" value="Aqu2.1.17697"/>
</dbReference>
<accession>A0A1X7TRI4</accession>
<name>A0A1X7TRI4_AMPQE</name>
<dbReference type="Proteomes" id="UP000007879">
    <property type="component" value="Unassembled WGS sequence"/>
</dbReference>
<feature type="region of interest" description="Disordered" evidence="1">
    <location>
        <begin position="56"/>
        <end position="80"/>
    </location>
</feature>
<gene>
    <name evidence="3" type="primary">100634411</name>
</gene>
<keyword evidence="2" id="KW-0812">Transmembrane</keyword>
<feature type="transmembrane region" description="Helical" evidence="2">
    <location>
        <begin position="146"/>
        <end position="169"/>
    </location>
</feature>
<evidence type="ECO:0000313" key="4">
    <source>
        <dbReference type="Proteomes" id="UP000007879"/>
    </source>
</evidence>
<feature type="transmembrane region" description="Helical" evidence="2">
    <location>
        <begin position="232"/>
        <end position="259"/>
    </location>
</feature>
<feature type="region of interest" description="Disordered" evidence="1">
    <location>
        <begin position="1"/>
        <end position="35"/>
    </location>
</feature>
<proteinExistence type="predicted"/>